<evidence type="ECO:0000313" key="4">
    <source>
        <dbReference type="Proteomes" id="UP001145072"/>
    </source>
</evidence>
<dbReference type="GO" id="GO:0016491">
    <property type="term" value="F:oxidoreductase activity"/>
    <property type="evidence" value="ECO:0007669"/>
    <property type="project" value="InterPro"/>
</dbReference>
<comment type="caution">
    <text evidence="3">The sequence shown here is derived from an EMBL/GenBank/DDBJ whole genome shotgun (WGS) entry which is preliminary data.</text>
</comment>
<sequence length="246" mass="27751">MLKIEVWSDFVCPFCYIGKRRLEMAIEEFAHKDQVEIQYKSFELDSNAPAHTDQHIYDALATKFNTNTAQVKEMNKGLIEQAAEIGLIYNYDEMKPTNTFDAHRLAKYAETIGKDKVLTEHLLHAYFTDSRNVGDIEILAAIAEESGIDRDKAFEVLNDSSSFANEVRNDQKTAQDIGVTGVPYFVINKKYAFSGAQPLETFKSALDQVWEQENPKPQFMDLSGDDSGAVCTDDSCLVPPTQNENK</sequence>
<dbReference type="InterPro" id="IPR001853">
    <property type="entry name" value="DSBA-like_thioredoxin_dom"/>
</dbReference>
<dbReference type="PANTHER" id="PTHR13887:SF41">
    <property type="entry name" value="THIOREDOXIN SUPERFAMILY PROTEIN"/>
    <property type="match status" value="1"/>
</dbReference>
<keyword evidence="4" id="KW-1185">Reference proteome</keyword>
<accession>A0A9X4AJY1</accession>
<name>A0A9X4AJY1_9BACI</name>
<reference evidence="3" key="1">
    <citation type="submission" date="2022-06" db="EMBL/GenBank/DDBJ databases">
        <title>Aquibacillus sp. a new bacterium isolated from soil saline samples.</title>
        <authorList>
            <person name="Galisteo C."/>
            <person name="De La Haba R."/>
            <person name="Sanchez-Porro C."/>
            <person name="Ventosa A."/>
        </authorList>
    </citation>
    <scope>NUCLEOTIDE SEQUENCE</scope>
    <source>
        <strain evidence="3">JCM 12387</strain>
    </source>
</reference>
<dbReference type="CDD" id="cd03024">
    <property type="entry name" value="DsbA_FrnE"/>
    <property type="match status" value="1"/>
</dbReference>
<gene>
    <name evidence="3" type="ORF">NC661_20345</name>
</gene>
<protein>
    <submittedName>
        <fullName evidence="3">DsbA family oxidoreductase</fullName>
    </submittedName>
</protein>
<evidence type="ECO:0000313" key="3">
    <source>
        <dbReference type="EMBL" id="MDC3422707.1"/>
    </source>
</evidence>
<organism evidence="3 4">
    <name type="scientific">Aquibacillus koreensis</name>
    <dbReference type="NCBI Taxonomy" id="279446"/>
    <lineage>
        <taxon>Bacteria</taxon>
        <taxon>Bacillati</taxon>
        <taxon>Bacillota</taxon>
        <taxon>Bacilli</taxon>
        <taxon>Bacillales</taxon>
        <taxon>Bacillaceae</taxon>
        <taxon>Aquibacillus</taxon>
    </lineage>
</organism>
<dbReference type="Pfam" id="PF01323">
    <property type="entry name" value="DSBA"/>
    <property type="match status" value="1"/>
</dbReference>
<dbReference type="SUPFAM" id="SSF52833">
    <property type="entry name" value="Thioredoxin-like"/>
    <property type="match status" value="1"/>
</dbReference>
<dbReference type="InterPro" id="IPR036249">
    <property type="entry name" value="Thioredoxin-like_sf"/>
</dbReference>
<dbReference type="PANTHER" id="PTHR13887">
    <property type="entry name" value="GLUTATHIONE S-TRANSFERASE KAPPA"/>
    <property type="match status" value="1"/>
</dbReference>
<feature type="domain" description="DSBA-like thioredoxin" evidence="2">
    <location>
        <begin position="4"/>
        <end position="206"/>
    </location>
</feature>
<dbReference type="AlphaFoldDB" id="A0A9X4AJY1"/>
<dbReference type="RefSeq" id="WP_259868202.1">
    <property type="nucleotide sequence ID" value="NZ_JAOALK010000028.1"/>
</dbReference>
<dbReference type="Proteomes" id="UP001145072">
    <property type="component" value="Unassembled WGS sequence"/>
</dbReference>
<proteinExistence type="predicted"/>
<dbReference type="Gene3D" id="3.40.30.10">
    <property type="entry name" value="Glutaredoxin"/>
    <property type="match status" value="1"/>
</dbReference>
<evidence type="ECO:0000259" key="2">
    <source>
        <dbReference type="Pfam" id="PF01323"/>
    </source>
</evidence>
<feature type="region of interest" description="Disordered" evidence="1">
    <location>
        <begin position="223"/>
        <end position="246"/>
    </location>
</feature>
<evidence type="ECO:0000256" key="1">
    <source>
        <dbReference type="SAM" id="MobiDB-lite"/>
    </source>
</evidence>
<dbReference type="EMBL" id="JAMQJZ010000026">
    <property type="protein sequence ID" value="MDC3422707.1"/>
    <property type="molecule type" value="Genomic_DNA"/>
</dbReference>